<dbReference type="EMBL" id="JADBEM010000001">
    <property type="protein sequence ID" value="MBE1611117.1"/>
    <property type="molecule type" value="Genomic_DNA"/>
</dbReference>
<keyword evidence="9" id="KW-1185">Reference proteome</keyword>
<reference evidence="8" key="1">
    <citation type="submission" date="2020-10" db="EMBL/GenBank/DDBJ databases">
        <title>Sequencing the genomes of 1000 actinobacteria strains.</title>
        <authorList>
            <person name="Klenk H.-P."/>
        </authorList>
    </citation>
    <scope>NUCLEOTIDE SEQUENCE</scope>
    <source>
        <strain evidence="8">DSM 45354</strain>
    </source>
</reference>
<evidence type="ECO:0000256" key="3">
    <source>
        <dbReference type="ARBA" id="ARBA00022692"/>
    </source>
</evidence>
<evidence type="ECO:0000313" key="9">
    <source>
        <dbReference type="Proteomes" id="UP000638648"/>
    </source>
</evidence>
<dbReference type="InterPro" id="IPR036259">
    <property type="entry name" value="MFS_trans_sf"/>
</dbReference>
<feature type="transmembrane region" description="Helical" evidence="6">
    <location>
        <begin position="207"/>
        <end position="227"/>
    </location>
</feature>
<evidence type="ECO:0000259" key="7">
    <source>
        <dbReference type="PROSITE" id="PS50850"/>
    </source>
</evidence>
<feature type="transmembrane region" description="Helical" evidence="6">
    <location>
        <begin position="304"/>
        <end position="327"/>
    </location>
</feature>
<feature type="transmembrane region" description="Helical" evidence="6">
    <location>
        <begin position="21"/>
        <end position="46"/>
    </location>
</feature>
<evidence type="ECO:0000256" key="6">
    <source>
        <dbReference type="SAM" id="Phobius"/>
    </source>
</evidence>
<gene>
    <name evidence="8" type="ORF">HEB94_007965</name>
</gene>
<dbReference type="SUPFAM" id="SSF103473">
    <property type="entry name" value="MFS general substrate transporter"/>
    <property type="match status" value="1"/>
</dbReference>
<feature type="transmembrane region" description="Helical" evidence="6">
    <location>
        <begin position="89"/>
        <end position="112"/>
    </location>
</feature>
<evidence type="ECO:0000256" key="5">
    <source>
        <dbReference type="ARBA" id="ARBA00023136"/>
    </source>
</evidence>
<name>A0A927RCC5_9ACTN</name>
<evidence type="ECO:0000256" key="1">
    <source>
        <dbReference type="ARBA" id="ARBA00004651"/>
    </source>
</evidence>
<feature type="domain" description="Major facilitator superfamily (MFS) profile" evidence="7">
    <location>
        <begin position="23"/>
        <end position="455"/>
    </location>
</feature>
<dbReference type="PROSITE" id="PS51257">
    <property type="entry name" value="PROKAR_LIPOPROTEIN"/>
    <property type="match status" value="1"/>
</dbReference>
<comment type="caution">
    <text evidence="8">The sequence shown here is derived from an EMBL/GenBank/DDBJ whole genome shotgun (WGS) entry which is preliminary data.</text>
</comment>
<dbReference type="Gene3D" id="1.20.1250.20">
    <property type="entry name" value="MFS general substrate transporter like domains"/>
    <property type="match status" value="1"/>
</dbReference>
<accession>A0A927RCC5</accession>
<keyword evidence="3 6" id="KW-0812">Transmembrane</keyword>
<dbReference type="GO" id="GO:0022857">
    <property type="term" value="F:transmembrane transporter activity"/>
    <property type="evidence" value="ECO:0007669"/>
    <property type="project" value="InterPro"/>
</dbReference>
<dbReference type="InterPro" id="IPR011701">
    <property type="entry name" value="MFS"/>
</dbReference>
<dbReference type="AlphaFoldDB" id="A0A927RCC5"/>
<keyword evidence="5 6" id="KW-0472">Membrane</keyword>
<feature type="transmembrane region" description="Helical" evidence="6">
    <location>
        <begin position="364"/>
        <end position="389"/>
    </location>
</feature>
<dbReference type="PANTHER" id="PTHR42718">
    <property type="entry name" value="MAJOR FACILITATOR SUPERFAMILY MULTIDRUG TRANSPORTER MFSC"/>
    <property type="match status" value="1"/>
</dbReference>
<sequence>MPGTRTGAVADPTRRSVQSASLTLVVACVGLVVTVLDSTAVTVALPTIGDQLGGAVSGLQWVVDAYALMFAGLMLSAGSISDRAGASRAFGVGVGLFTLASALCALAPSLALLIAARAVQGGAAAVMLPASLALVRQAYADPRARIRAIAYWTASGGVAIAAGPVVGGVLTDALGWQAIFLINVPIGLLGLVGLLQAPRSTPRQAPLDLIGQVAAMLAVTGATFAAIEGGAGSVLAGLVGAAVCVVGAILFVRVERRSPHPAVPLHLFRSVPVTVYVATGFALNFAFYGIVFVLTLFFQNQRGVTPMTAGLMFVPMTGFVMAANLLAGKLTTRFGPRPPMVAGQLVQAAGLLGLVSVSRATPTVVILVLLVPLGIGAGLAVPPLTTALLDAVDAERAGLASGLLNAARQLGGAVGVALSGALVGIGFVAGMRIALVGSAALLLATAAAGAARRTRS</sequence>
<keyword evidence="2" id="KW-0813">Transport</keyword>
<dbReference type="Gene3D" id="1.20.1720.10">
    <property type="entry name" value="Multidrug resistance protein D"/>
    <property type="match status" value="1"/>
</dbReference>
<dbReference type="PANTHER" id="PTHR42718:SF9">
    <property type="entry name" value="MAJOR FACILITATOR SUPERFAMILY MULTIDRUG TRANSPORTER MFSC"/>
    <property type="match status" value="1"/>
</dbReference>
<protein>
    <submittedName>
        <fullName evidence="8">DHA2 family methylenomycin A resistance protein-like MFS transporter</fullName>
    </submittedName>
</protein>
<feature type="transmembrane region" description="Helical" evidence="6">
    <location>
        <begin position="233"/>
        <end position="252"/>
    </location>
</feature>
<feature type="transmembrane region" description="Helical" evidence="6">
    <location>
        <begin position="273"/>
        <end position="298"/>
    </location>
</feature>
<dbReference type="PROSITE" id="PS50850">
    <property type="entry name" value="MFS"/>
    <property type="match status" value="1"/>
</dbReference>
<feature type="transmembrane region" description="Helical" evidence="6">
    <location>
        <begin position="410"/>
        <end position="427"/>
    </location>
</feature>
<evidence type="ECO:0000256" key="2">
    <source>
        <dbReference type="ARBA" id="ARBA00022448"/>
    </source>
</evidence>
<feature type="transmembrane region" description="Helical" evidence="6">
    <location>
        <begin position="118"/>
        <end position="136"/>
    </location>
</feature>
<dbReference type="GO" id="GO:0005886">
    <property type="term" value="C:plasma membrane"/>
    <property type="evidence" value="ECO:0007669"/>
    <property type="project" value="UniProtKB-SubCell"/>
</dbReference>
<dbReference type="Proteomes" id="UP000638648">
    <property type="component" value="Unassembled WGS sequence"/>
</dbReference>
<evidence type="ECO:0000313" key="8">
    <source>
        <dbReference type="EMBL" id="MBE1611117.1"/>
    </source>
</evidence>
<feature type="transmembrane region" description="Helical" evidence="6">
    <location>
        <begin position="148"/>
        <end position="170"/>
    </location>
</feature>
<dbReference type="RefSeq" id="WP_192754379.1">
    <property type="nucleotide sequence ID" value="NZ_BAABJL010000042.1"/>
</dbReference>
<evidence type="ECO:0000256" key="4">
    <source>
        <dbReference type="ARBA" id="ARBA00022989"/>
    </source>
</evidence>
<feature type="transmembrane region" description="Helical" evidence="6">
    <location>
        <begin position="433"/>
        <end position="451"/>
    </location>
</feature>
<organism evidence="8 9">
    <name type="scientific">Actinopolymorpha pittospori</name>
    <dbReference type="NCBI Taxonomy" id="648752"/>
    <lineage>
        <taxon>Bacteria</taxon>
        <taxon>Bacillati</taxon>
        <taxon>Actinomycetota</taxon>
        <taxon>Actinomycetes</taxon>
        <taxon>Propionibacteriales</taxon>
        <taxon>Actinopolymorphaceae</taxon>
        <taxon>Actinopolymorpha</taxon>
    </lineage>
</organism>
<feature type="transmembrane region" description="Helical" evidence="6">
    <location>
        <begin position="176"/>
        <end position="195"/>
    </location>
</feature>
<proteinExistence type="predicted"/>
<dbReference type="CDD" id="cd17321">
    <property type="entry name" value="MFS_MMR_MDR_like"/>
    <property type="match status" value="1"/>
</dbReference>
<keyword evidence="4 6" id="KW-1133">Transmembrane helix</keyword>
<feature type="transmembrane region" description="Helical" evidence="6">
    <location>
        <begin position="58"/>
        <end position="77"/>
    </location>
</feature>
<dbReference type="Pfam" id="PF07690">
    <property type="entry name" value="MFS_1"/>
    <property type="match status" value="1"/>
</dbReference>
<comment type="subcellular location">
    <subcellularLocation>
        <location evidence="1">Cell membrane</location>
        <topology evidence="1">Multi-pass membrane protein</topology>
    </subcellularLocation>
</comment>
<dbReference type="InterPro" id="IPR020846">
    <property type="entry name" value="MFS_dom"/>
</dbReference>